<evidence type="ECO:0000256" key="4">
    <source>
        <dbReference type="PROSITE-ProRule" id="PRU00182"/>
    </source>
</evidence>
<dbReference type="InterPro" id="IPR042092">
    <property type="entry name" value="PsdUridine_s_RsuA/RluB/E/F_cat"/>
</dbReference>
<dbReference type="InterPro" id="IPR002942">
    <property type="entry name" value="S4_RNA-bd"/>
</dbReference>
<dbReference type="PANTHER" id="PTHR47683">
    <property type="entry name" value="PSEUDOURIDINE SYNTHASE FAMILY PROTEIN-RELATED"/>
    <property type="match status" value="1"/>
</dbReference>
<dbReference type="Gene3D" id="3.10.290.10">
    <property type="entry name" value="RNA-binding S4 domain"/>
    <property type="match status" value="1"/>
</dbReference>
<dbReference type="GO" id="GO:0120159">
    <property type="term" value="F:rRNA pseudouridine synthase activity"/>
    <property type="evidence" value="ECO:0007669"/>
    <property type="project" value="UniProtKB-ARBA"/>
</dbReference>
<keyword evidence="3 5" id="KW-0413">Isomerase</keyword>
<dbReference type="PANTHER" id="PTHR47683:SF2">
    <property type="entry name" value="RNA-BINDING S4 DOMAIN-CONTAINING PROTEIN"/>
    <property type="match status" value="1"/>
</dbReference>
<dbReference type="CDD" id="cd02870">
    <property type="entry name" value="PseudoU_synth_RsuA_like"/>
    <property type="match status" value="1"/>
</dbReference>
<evidence type="ECO:0000259" key="7">
    <source>
        <dbReference type="SMART" id="SM00363"/>
    </source>
</evidence>
<dbReference type="InterPro" id="IPR018496">
    <property type="entry name" value="PsdUridine_synth_RsuA/RluB_CS"/>
</dbReference>
<gene>
    <name evidence="8" type="ORF">IPV69_02815</name>
</gene>
<dbReference type="AlphaFoldDB" id="A0A7M2X0Q9"/>
<accession>A0A7M2X0Q9</accession>
<dbReference type="SUPFAM" id="SSF55120">
    <property type="entry name" value="Pseudouridine synthase"/>
    <property type="match status" value="1"/>
</dbReference>
<dbReference type="InterPro" id="IPR036986">
    <property type="entry name" value="S4_RNA-bd_sf"/>
</dbReference>
<dbReference type="GO" id="GO:0005829">
    <property type="term" value="C:cytosol"/>
    <property type="evidence" value="ECO:0007669"/>
    <property type="project" value="UniProtKB-ARBA"/>
</dbReference>
<sequence length="358" mass="40314">MVSVKERIQKVLANYGVDSRRNIETMILQGRVAVNGRVVTKLPILIDPEKDHVTVDDEPVKLATTRKGKKPVEKLYFLLNKPRGVYSTNVAQGEQKLAKDLLPPNLPSRVYPVGRLDADSKGLLLMTNDGELTNLLTHPRYEVPKTYRAEVDGYVTDDEINKLRKGVYLVDKDGDGSKTEPCIIKITHRSKDQTILEITIREGRNRQVRRMLARVEHKVRDLMRVKMGPLTLLGVSSGKFRPLTPREVKALYSLAKDRTQKVPTKPAPKKPGYRAVEQADATRDLAVEFEDDELLREAGITRGDLKPPKAKTKTTDADIELEPGDESEVEFVDLTDDEQAELEAEARLATQDDDEMPE</sequence>
<dbReference type="KEGG" id="hbs:IPV69_02815"/>
<dbReference type="InterPro" id="IPR020094">
    <property type="entry name" value="TruA/RsuA/RluB/E/F_N"/>
</dbReference>
<dbReference type="SUPFAM" id="SSF55174">
    <property type="entry name" value="Alpha-L RNA-binding motif"/>
    <property type="match status" value="1"/>
</dbReference>
<dbReference type="FunFam" id="3.10.290.10:FF:000003">
    <property type="entry name" value="Pseudouridine synthase"/>
    <property type="match status" value="1"/>
</dbReference>
<dbReference type="Proteomes" id="UP000593765">
    <property type="component" value="Chromosome"/>
</dbReference>
<dbReference type="Gene3D" id="3.30.70.580">
    <property type="entry name" value="Pseudouridine synthase I, catalytic domain, N-terminal subdomain"/>
    <property type="match status" value="1"/>
</dbReference>
<dbReference type="Pfam" id="PF01479">
    <property type="entry name" value="S4"/>
    <property type="match status" value="1"/>
</dbReference>
<dbReference type="GO" id="GO:0000455">
    <property type="term" value="P:enzyme-directed rRNA pseudouridine synthesis"/>
    <property type="evidence" value="ECO:0007669"/>
    <property type="project" value="UniProtKB-ARBA"/>
</dbReference>
<keyword evidence="2 4" id="KW-0694">RNA-binding</keyword>
<dbReference type="PROSITE" id="PS50889">
    <property type="entry name" value="S4"/>
    <property type="match status" value="1"/>
</dbReference>
<dbReference type="SMART" id="SM00363">
    <property type="entry name" value="S4"/>
    <property type="match status" value="1"/>
</dbReference>
<dbReference type="NCBIfam" id="TIGR00093">
    <property type="entry name" value="pseudouridine synthase"/>
    <property type="match status" value="1"/>
</dbReference>
<dbReference type="InterPro" id="IPR000748">
    <property type="entry name" value="PsdUridine_synth_RsuA/RluB/E/F"/>
</dbReference>
<dbReference type="InterPro" id="IPR020103">
    <property type="entry name" value="PsdUridine_synth_cat_dom_sf"/>
</dbReference>
<reference evidence="8 9" key="1">
    <citation type="submission" date="2020-10" db="EMBL/GenBank/DDBJ databases">
        <title>Wide distribution of Phycisphaera-like planctomycetes from WD2101 soil group in peatlands and genome analysis of the first cultivated representative.</title>
        <authorList>
            <person name="Dedysh S.N."/>
            <person name="Beletsky A.V."/>
            <person name="Ivanova A."/>
            <person name="Kulichevskaya I.S."/>
            <person name="Suzina N.E."/>
            <person name="Philippov D.A."/>
            <person name="Rakitin A.L."/>
            <person name="Mardanov A.V."/>
            <person name="Ravin N.V."/>
        </authorList>
    </citation>
    <scope>NUCLEOTIDE SEQUENCE [LARGE SCALE GENOMIC DNA]</scope>
    <source>
        <strain evidence="8 9">M1803</strain>
    </source>
</reference>
<evidence type="ECO:0000256" key="1">
    <source>
        <dbReference type="ARBA" id="ARBA00008348"/>
    </source>
</evidence>
<dbReference type="GO" id="GO:0003723">
    <property type="term" value="F:RNA binding"/>
    <property type="evidence" value="ECO:0007669"/>
    <property type="project" value="UniProtKB-KW"/>
</dbReference>
<comment type="similarity">
    <text evidence="1 5">Belongs to the pseudouridine synthase RsuA family.</text>
</comment>
<evidence type="ECO:0000256" key="3">
    <source>
        <dbReference type="ARBA" id="ARBA00023235"/>
    </source>
</evidence>
<evidence type="ECO:0000256" key="2">
    <source>
        <dbReference type="ARBA" id="ARBA00022884"/>
    </source>
</evidence>
<dbReference type="InterPro" id="IPR050343">
    <property type="entry name" value="RsuA_PseudoU_synthase"/>
</dbReference>
<feature type="domain" description="RNA-binding S4" evidence="7">
    <location>
        <begin position="6"/>
        <end position="65"/>
    </location>
</feature>
<evidence type="ECO:0000313" key="9">
    <source>
        <dbReference type="Proteomes" id="UP000593765"/>
    </source>
</evidence>
<dbReference type="EMBL" id="CP063458">
    <property type="protein sequence ID" value="QOV90320.1"/>
    <property type="molecule type" value="Genomic_DNA"/>
</dbReference>
<evidence type="ECO:0000256" key="6">
    <source>
        <dbReference type="SAM" id="MobiDB-lite"/>
    </source>
</evidence>
<evidence type="ECO:0000313" key="8">
    <source>
        <dbReference type="EMBL" id="QOV90320.1"/>
    </source>
</evidence>
<proteinExistence type="inferred from homology"/>
<name>A0A7M2X0Q9_9BACT</name>
<dbReference type="CDD" id="cd00165">
    <property type="entry name" value="S4"/>
    <property type="match status" value="1"/>
</dbReference>
<dbReference type="InterPro" id="IPR006145">
    <property type="entry name" value="PsdUridine_synth_RsuA/RluA"/>
</dbReference>
<feature type="region of interest" description="Disordered" evidence="6">
    <location>
        <begin position="298"/>
        <end position="331"/>
    </location>
</feature>
<organism evidence="8 9">
    <name type="scientific">Humisphaera borealis</name>
    <dbReference type="NCBI Taxonomy" id="2807512"/>
    <lineage>
        <taxon>Bacteria</taxon>
        <taxon>Pseudomonadati</taxon>
        <taxon>Planctomycetota</taxon>
        <taxon>Phycisphaerae</taxon>
        <taxon>Tepidisphaerales</taxon>
        <taxon>Tepidisphaeraceae</taxon>
        <taxon>Humisphaera</taxon>
    </lineage>
</organism>
<dbReference type="Gene3D" id="3.30.70.1560">
    <property type="entry name" value="Alpha-L RNA-binding motif"/>
    <property type="match status" value="1"/>
</dbReference>
<protein>
    <recommendedName>
        <fullName evidence="5">Pseudouridine synthase</fullName>
        <ecNumber evidence="5">5.4.99.-</ecNumber>
    </recommendedName>
</protein>
<keyword evidence="9" id="KW-1185">Reference proteome</keyword>
<dbReference type="Pfam" id="PF00849">
    <property type="entry name" value="PseudoU_synth_2"/>
    <property type="match status" value="1"/>
</dbReference>
<dbReference type="EC" id="5.4.99.-" evidence="5"/>
<dbReference type="PROSITE" id="PS01149">
    <property type="entry name" value="PSI_RSU"/>
    <property type="match status" value="1"/>
</dbReference>
<feature type="compositionally biased region" description="Acidic residues" evidence="6">
    <location>
        <begin position="317"/>
        <end position="331"/>
    </location>
</feature>
<dbReference type="FunFam" id="3.30.70.1560:FF:000001">
    <property type="entry name" value="Pseudouridine synthase"/>
    <property type="match status" value="1"/>
</dbReference>
<evidence type="ECO:0000256" key="5">
    <source>
        <dbReference type="RuleBase" id="RU003887"/>
    </source>
</evidence>